<dbReference type="EMBL" id="WUFV01000025">
    <property type="protein sequence ID" value="NEK18987.1"/>
    <property type="molecule type" value="Genomic_DNA"/>
</dbReference>
<gene>
    <name evidence="4" type="ORF">GR257_29805</name>
</gene>
<dbReference type="Gene3D" id="3.40.50.12780">
    <property type="entry name" value="N-terminal domain of ligase-like"/>
    <property type="match status" value="1"/>
</dbReference>
<dbReference type="InterPro" id="IPR025110">
    <property type="entry name" value="AMP-bd_C"/>
</dbReference>
<organism evidence="4 5">
    <name type="scientific">Rhizobium leguminosarum</name>
    <dbReference type="NCBI Taxonomy" id="384"/>
    <lineage>
        <taxon>Bacteria</taxon>
        <taxon>Pseudomonadati</taxon>
        <taxon>Pseudomonadota</taxon>
        <taxon>Alphaproteobacteria</taxon>
        <taxon>Hyphomicrobiales</taxon>
        <taxon>Rhizobiaceae</taxon>
        <taxon>Rhizobium/Agrobacterium group</taxon>
        <taxon>Rhizobium</taxon>
    </lineage>
</organism>
<reference evidence="4 5" key="1">
    <citation type="submission" date="2019-12" db="EMBL/GenBank/DDBJ databases">
        <title>Rhizobium genotypes associated with high levels of biological nitrogen fixation by grain legumes in a temperate-maritime cropping system.</title>
        <authorList>
            <person name="Maluk M."/>
            <person name="Francesc Ferrando Molina F."/>
            <person name="Lopez Del Egido L."/>
            <person name="Lafos M."/>
            <person name="Langarica-Fuentes A."/>
            <person name="Gebre Yohannes G."/>
            <person name="Young M.W."/>
            <person name="Martin P."/>
            <person name="Gantlett R."/>
            <person name="Kenicer G."/>
            <person name="Hawes C."/>
            <person name="Begg G.S."/>
            <person name="Quilliam R.S."/>
            <person name="Squire G.R."/>
            <person name="Poole P.S."/>
            <person name="Young P.W."/>
            <person name="Iannetta P.M."/>
            <person name="James E.K."/>
        </authorList>
    </citation>
    <scope>NUCLEOTIDE SEQUENCE [LARGE SCALE GENOMIC DNA]</scope>
    <source>
        <strain evidence="4 5">JHI54</strain>
    </source>
</reference>
<dbReference type="InterPro" id="IPR050237">
    <property type="entry name" value="ATP-dep_AMP-bd_enzyme"/>
</dbReference>
<dbReference type="Pfam" id="PF00501">
    <property type="entry name" value="AMP-binding"/>
    <property type="match status" value="1"/>
</dbReference>
<dbReference type="Gene3D" id="3.30.300.30">
    <property type="match status" value="1"/>
</dbReference>
<comment type="caution">
    <text evidence="4">The sequence shown here is derived from an EMBL/GenBank/DDBJ whole genome shotgun (WGS) entry which is preliminary data.</text>
</comment>
<protein>
    <submittedName>
        <fullName evidence="4">AMP-binding protein</fullName>
    </submittedName>
</protein>
<sequence length="487" mass="52401">MTDLLAYLQANVKNNPDRAALIYGDHEWSWEDLWSESRRTAAVLAKTAGPGDRVLLALNARNYVAALLACIQIGAVAVPLTRRETAREVEGIRAELSPSLCLLDDDTAQIMKLPADQRILNWGQLFGNLDRPDVRVNQDLAAVIHFSSGSTGRPKPIPRSHRNLSLEADSVADAIALGSEDVVLCTTPLQHSYAGGLMAACIRANATIGIIDGFKPSSIVEFAGKIGATILAGTPYLFCALGTLKQRAQIELPRLRFGIVGGAYLPTSFVEAFSDKFGKPLIQEYGLSEGGIVSFNSVSHLSKPTSVGRPIAGVSLSIVTETGEVAPVGITGELVVSREAMPTFYVNHEDETRRVFSGCAVRTGDLAYVDAEGDFFIVGRIKQMINVSGNKVSPAEVMEVIISSGLVEDAAITAIANSDLGEVVGALVVPKRAALEPQHLISEILQYSRRQLAAHKVPRRLTLCAEMPRLPNGKVDFKTVRMLLEAH</sequence>
<evidence type="ECO:0000313" key="5">
    <source>
        <dbReference type="Proteomes" id="UP000471705"/>
    </source>
</evidence>
<evidence type="ECO:0000256" key="1">
    <source>
        <dbReference type="ARBA" id="ARBA00022723"/>
    </source>
</evidence>
<dbReference type="InterPro" id="IPR000873">
    <property type="entry name" value="AMP-dep_synth/lig_dom"/>
</dbReference>
<dbReference type="PANTHER" id="PTHR43767:SF1">
    <property type="entry name" value="NONRIBOSOMAL PEPTIDE SYNTHASE PES1 (EUROFUNG)-RELATED"/>
    <property type="match status" value="1"/>
</dbReference>
<evidence type="ECO:0000259" key="2">
    <source>
        <dbReference type="Pfam" id="PF00501"/>
    </source>
</evidence>
<feature type="domain" description="AMP-dependent synthetase/ligase" evidence="2">
    <location>
        <begin position="9"/>
        <end position="341"/>
    </location>
</feature>
<dbReference type="PROSITE" id="PS00455">
    <property type="entry name" value="AMP_BINDING"/>
    <property type="match status" value="1"/>
</dbReference>
<keyword evidence="1" id="KW-0479">Metal-binding</keyword>
<dbReference type="InterPro" id="IPR045851">
    <property type="entry name" value="AMP-bd_C_sf"/>
</dbReference>
<dbReference type="Proteomes" id="UP000471705">
    <property type="component" value="Unassembled WGS sequence"/>
</dbReference>
<dbReference type="SUPFAM" id="SSF56801">
    <property type="entry name" value="Acetyl-CoA synthetase-like"/>
    <property type="match status" value="1"/>
</dbReference>
<feature type="domain" description="AMP-binding enzyme C-terminal" evidence="3">
    <location>
        <begin position="399"/>
        <end position="474"/>
    </location>
</feature>
<dbReference type="GO" id="GO:0016878">
    <property type="term" value="F:acid-thiol ligase activity"/>
    <property type="evidence" value="ECO:0007669"/>
    <property type="project" value="UniProtKB-ARBA"/>
</dbReference>
<dbReference type="RefSeq" id="WP_164049214.1">
    <property type="nucleotide sequence ID" value="NZ_WUFV01000025.1"/>
</dbReference>
<dbReference type="AlphaFoldDB" id="A0A7K3VQJ6"/>
<dbReference type="PANTHER" id="PTHR43767">
    <property type="entry name" value="LONG-CHAIN-FATTY-ACID--COA LIGASE"/>
    <property type="match status" value="1"/>
</dbReference>
<dbReference type="InterPro" id="IPR042099">
    <property type="entry name" value="ANL_N_sf"/>
</dbReference>
<evidence type="ECO:0000313" key="4">
    <source>
        <dbReference type="EMBL" id="NEK18987.1"/>
    </source>
</evidence>
<name>A0A7K3VQJ6_RHILE</name>
<proteinExistence type="predicted"/>
<accession>A0A7K3VQJ6</accession>
<dbReference type="InterPro" id="IPR020845">
    <property type="entry name" value="AMP-binding_CS"/>
</dbReference>
<dbReference type="GO" id="GO:0046872">
    <property type="term" value="F:metal ion binding"/>
    <property type="evidence" value="ECO:0007669"/>
    <property type="project" value="UniProtKB-KW"/>
</dbReference>
<dbReference type="Pfam" id="PF13193">
    <property type="entry name" value="AMP-binding_C"/>
    <property type="match status" value="1"/>
</dbReference>
<evidence type="ECO:0000259" key="3">
    <source>
        <dbReference type="Pfam" id="PF13193"/>
    </source>
</evidence>